<proteinExistence type="predicted"/>
<dbReference type="Proteomes" id="UP000272942">
    <property type="component" value="Unassembled WGS sequence"/>
</dbReference>
<organism evidence="3">
    <name type="scientific">Echinostoma caproni</name>
    <dbReference type="NCBI Taxonomy" id="27848"/>
    <lineage>
        <taxon>Eukaryota</taxon>
        <taxon>Metazoa</taxon>
        <taxon>Spiralia</taxon>
        <taxon>Lophotrochozoa</taxon>
        <taxon>Platyhelminthes</taxon>
        <taxon>Trematoda</taxon>
        <taxon>Digenea</taxon>
        <taxon>Plagiorchiida</taxon>
        <taxon>Echinostomata</taxon>
        <taxon>Echinostomatoidea</taxon>
        <taxon>Echinostomatidae</taxon>
        <taxon>Echinostoma</taxon>
    </lineage>
</organism>
<accession>A0A183AVN8</accession>
<reference evidence="3" key="1">
    <citation type="submission" date="2016-06" db="UniProtKB">
        <authorList>
            <consortium name="WormBaseParasite"/>
        </authorList>
    </citation>
    <scope>IDENTIFICATION</scope>
</reference>
<keyword evidence="2" id="KW-1185">Reference proteome</keyword>
<dbReference type="AlphaFoldDB" id="A0A183AVN8"/>
<dbReference type="WBParaSite" id="ECPE_0001105701-mRNA-1">
    <property type="protein sequence ID" value="ECPE_0001105701-mRNA-1"/>
    <property type="gene ID" value="ECPE_0001105701"/>
</dbReference>
<protein>
    <submittedName>
        <fullName evidence="3">START domain-containing protein</fullName>
    </submittedName>
</protein>
<sequence>MVTIETRLSSDSHWHHLDIHRTISGRFPGIRLAGFDREKIDSIRVDDAALELARVMCTKEESEGSVSKTTLLDLTTDDLAEGMINETGRRPICLSEEIHPTPNVNWPTIGEFTPELGLKRIEEYIQGWDIDENWLHCIDILPSEEKPYDVNHKYRVRWSVPTRRTPIPRATASIYFTIQVSKIKPKVSRVSVCYYVSLKQCDLIPSDIREFY</sequence>
<dbReference type="OrthoDB" id="2148342at2759"/>
<dbReference type="InterPro" id="IPR053084">
    <property type="entry name" value="AKAP"/>
</dbReference>
<evidence type="ECO:0000313" key="3">
    <source>
        <dbReference type="WBParaSite" id="ECPE_0001105701-mRNA-1"/>
    </source>
</evidence>
<dbReference type="EMBL" id="UZAN01050089">
    <property type="protein sequence ID" value="VDP87959.1"/>
    <property type="molecule type" value="Genomic_DNA"/>
</dbReference>
<dbReference type="GO" id="GO:0005952">
    <property type="term" value="C:cAMP-dependent protein kinase complex"/>
    <property type="evidence" value="ECO:0007669"/>
    <property type="project" value="TreeGrafter"/>
</dbReference>
<name>A0A183AVN8_9TREM</name>
<evidence type="ECO:0000313" key="2">
    <source>
        <dbReference type="Proteomes" id="UP000272942"/>
    </source>
</evidence>
<dbReference type="PANTHER" id="PTHR35075:SF1">
    <property type="entry name" value="A-KINASE ANCHOR PROTEIN 14"/>
    <property type="match status" value="1"/>
</dbReference>
<gene>
    <name evidence="1" type="ORF">ECPE_LOCUS11023</name>
</gene>
<reference evidence="1 2" key="2">
    <citation type="submission" date="2018-11" db="EMBL/GenBank/DDBJ databases">
        <authorList>
            <consortium name="Pathogen Informatics"/>
        </authorList>
    </citation>
    <scope>NUCLEOTIDE SEQUENCE [LARGE SCALE GENOMIC DNA]</scope>
    <source>
        <strain evidence="1 2">Egypt</strain>
    </source>
</reference>
<dbReference type="PANTHER" id="PTHR35075">
    <property type="entry name" value="A-KINASE ANCHOR PROTEIN 14"/>
    <property type="match status" value="1"/>
</dbReference>
<dbReference type="Pfam" id="PF14469">
    <property type="entry name" value="AKAP28"/>
    <property type="match status" value="1"/>
</dbReference>
<dbReference type="InterPro" id="IPR025663">
    <property type="entry name" value="AKAP_28"/>
</dbReference>
<evidence type="ECO:0000313" key="1">
    <source>
        <dbReference type="EMBL" id="VDP87959.1"/>
    </source>
</evidence>
<dbReference type="GO" id="GO:0034237">
    <property type="term" value="F:protein kinase A regulatory subunit binding"/>
    <property type="evidence" value="ECO:0007669"/>
    <property type="project" value="TreeGrafter"/>
</dbReference>